<evidence type="ECO:0000313" key="3">
    <source>
        <dbReference type="Proteomes" id="UP000195602"/>
    </source>
</evidence>
<dbReference type="AlphaFoldDB" id="A0AA91Q520"/>
<proteinExistence type="predicted"/>
<feature type="region of interest" description="Disordered" evidence="1">
    <location>
        <begin position="68"/>
        <end position="119"/>
    </location>
</feature>
<comment type="caution">
    <text evidence="2">The sequence shown here is derived from an EMBL/GenBank/DDBJ whole genome shotgun (WGS) entry which is preliminary data.</text>
</comment>
<dbReference type="KEGG" id="clus:A9F13_01g05775"/>
<evidence type="ECO:0000256" key="1">
    <source>
        <dbReference type="SAM" id="MobiDB-lite"/>
    </source>
</evidence>
<reference evidence="2 3" key="1">
    <citation type="submission" date="2017-04" db="EMBL/GenBank/DDBJ databases">
        <title>Draft genome of the yeast Clavispora lusitaniae type strain CBS 6936.</title>
        <authorList>
            <person name="Durrens P."/>
            <person name="Klopp C."/>
            <person name="Biteau N."/>
            <person name="Fitton-Ouhabi V."/>
            <person name="Dementhon K."/>
            <person name="Accoceberry I."/>
            <person name="Sherman D.J."/>
            <person name="Noel T."/>
        </authorList>
    </citation>
    <scope>NUCLEOTIDE SEQUENCE [LARGE SCALE GENOMIC DNA]</scope>
    <source>
        <strain evidence="2 3">CBS 6936</strain>
    </source>
</reference>
<organism evidence="2 3">
    <name type="scientific">Clavispora lusitaniae</name>
    <name type="common">Candida lusitaniae</name>
    <dbReference type="NCBI Taxonomy" id="36911"/>
    <lineage>
        <taxon>Eukaryota</taxon>
        <taxon>Fungi</taxon>
        <taxon>Dikarya</taxon>
        <taxon>Ascomycota</taxon>
        <taxon>Saccharomycotina</taxon>
        <taxon>Pichiomycetes</taxon>
        <taxon>Metschnikowiaceae</taxon>
        <taxon>Clavispora</taxon>
    </lineage>
</organism>
<feature type="compositionally biased region" description="Polar residues" evidence="1">
    <location>
        <begin position="75"/>
        <end position="89"/>
    </location>
</feature>
<protein>
    <submittedName>
        <fullName evidence="2">Uncharacterized protein</fullName>
    </submittedName>
</protein>
<dbReference type="EMBL" id="LYUB02000001">
    <property type="protein sequence ID" value="OVF11115.1"/>
    <property type="molecule type" value="Genomic_DNA"/>
</dbReference>
<gene>
    <name evidence="2" type="ORF">A9F13_01g05775</name>
</gene>
<name>A0AA91Q520_CLALS</name>
<feature type="region of interest" description="Disordered" evidence="1">
    <location>
        <begin position="29"/>
        <end position="48"/>
    </location>
</feature>
<evidence type="ECO:0000313" key="2">
    <source>
        <dbReference type="EMBL" id="OVF11115.1"/>
    </source>
</evidence>
<sequence length="217" mass="24846">MNTNEPPLKKVKIEKPDHSDFEEFITQIEKETEKFSAQTPHPLSEATLDEQIEYELFKLGSYGEDEALALKQEQQDQTSSSRDSPCTSTFEEEGERVSSTSVSSPEEEENIKKGSGTAEVNPSTVATLKRAMCDTSRLIGTFTTLKTTYLKLCKEFNYLLGKFNQNERIKIELIHENNELRKLLVDVIKEKEMDRKRYKDDIEKLKAQKSCQVPLLA</sequence>
<dbReference type="Proteomes" id="UP000195602">
    <property type="component" value="Unassembled WGS sequence"/>
</dbReference>
<accession>A0AA91Q520</accession>